<dbReference type="Proteomes" id="UP000789525">
    <property type="component" value="Unassembled WGS sequence"/>
</dbReference>
<comment type="caution">
    <text evidence="1">The sequence shown here is derived from an EMBL/GenBank/DDBJ whole genome shotgun (WGS) entry which is preliminary data.</text>
</comment>
<keyword evidence="2" id="KW-1185">Reference proteome</keyword>
<evidence type="ECO:0000313" key="2">
    <source>
        <dbReference type="Proteomes" id="UP000789525"/>
    </source>
</evidence>
<protein>
    <submittedName>
        <fullName evidence="1">7968_t:CDS:1</fullName>
    </submittedName>
</protein>
<proteinExistence type="predicted"/>
<reference evidence="1" key="1">
    <citation type="submission" date="2021-06" db="EMBL/GenBank/DDBJ databases">
        <authorList>
            <person name="Kallberg Y."/>
            <person name="Tangrot J."/>
            <person name="Rosling A."/>
        </authorList>
    </citation>
    <scope>NUCLEOTIDE SEQUENCE</scope>
    <source>
        <strain evidence="1">CL356</strain>
    </source>
</reference>
<evidence type="ECO:0000313" key="1">
    <source>
        <dbReference type="EMBL" id="CAG8651226.1"/>
    </source>
</evidence>
<name>A0ACA9NH51_9GLOM</name>
<accession>A0ACA9NH51</accession>
<dbReference type="EMBL" id="CAJVPT010020848">
    <property type="protein sequence ID" value="CAG8651226.1"/>
    <property type="molecule type" value="Genomic_DNA"/>
</dbReference>
<sequence length="446" mass="48582">MKSFELLLAFVLLVTQTTPFVGAVKPDTSWEKKLWYGPVKVPTNLRKCEVPHASDSADDSAAIVQVFQQCNRNSEIVFKKGVKYNAWNPMNWGNLSSVVITLDGSIHLPNNITDIQSKVTTNPNPPSGGSGDSYDVGAFHGYGQQWWNVNIRTKRPQLATFNVTNGSIAKIKVIKPVAWGFNIPGTNITIKDHFVDAAPTNGTRDLTPSFPFNTDGFNMGGKNISLDGYYGHNGDDCVSIVNGAKGVVAKNGFCGFSSHGLSIGSLGRNGSNHQVSNVLFQDWTMDEAVYGARFKSWTGGNGLAENITWRNIHVNNVSTPIFVTQNYYDQDFGRPNNTANTSTHVNNMLFENFWGTIGPNPTDGTCISNPCWNYVAGANGTQAIIFDLYNGTATNLHAHNIQTKPIGKQYKDTTVICDPATLAPGEQDGLGFLCQNGPFKATSIKR</sequence>
<organism evidence="1 2">
    <name type="scientific">Acaulospora colombiana</name>
    <dbReference type="NCBI Taxonomy" id="27376"/>
    <lineage>
        <taxon>Eukaryota</taxon>
        <taxon>Fungi</taxon>
        <taxon>Fungi incertae sedis</taxon>
        <taxon>Mucoromycota</taxon>
        <taxon>Glomeromycotina</taxon>
        <taxon>Glomeromycetes</taxon>
        <taxon>Diversisporales</taxon>
        <taxon>Acaulosporaceae</taxon>
        <taxon>Acaulospora</taxon>
    </lineage>
</organism>
<gene>
    <name evidence="1" type="ORF">ACOLOM_LOCUS8254</name>
</gene>